<proteinExistence type="predicted"/>
<dbReference type="Proteomes" id="UP000076738">
    <property type="component" value="Unassembled WGS sequence"/>
</dbReference>
<name>A0A167FEQ4_CALVF</name>
<organism evidence="2 3">
    <name type="scientific">Calocera viscosa (strain TUFC12733)</name>
    <dbReference type="NCBI Taxonomy" id="1330018"/>
    <lineage>
        <taxon>Eukaryota</taxon>
        <taxon>Fungi</taxon>
        <taxon>Dikarya</taxon>
        <taxon>Basidiomycota</taxon>
        <taxon>Agaricomycotina</taxon>
        <taxon>Dacrymycetes</taxon>
        <taxon>Dacrymycetales</taxon>
        <taxon>Dacrymycetaceae</taxon>
        <taxon>Calocera</taxon>
    </lineage>
</organism>
<sequence length="488" mass="54886">MGHSDDGRRVAKSSPDLETNRRRKCEDSEDSDIGVIAYNEVERPQRKPKGPPRPADRLAFKPTLGNYNAFSGSRLAYTPSPEPMQTRLKSPSYSPPNSPATSDGQRDDEVIQISSDCSDNALNDEHNIINQTFNGERLENLSTGALKQNAGRYGNAWLISLYDQWTDRFRNLTTPAVQGTNILEYLMRLEYNIRPHNKFNANAFSSDLIQPSLDMLMSDLCEEKRPCCIDSGTGQKVLVCAGKVVYSLLVHGNGYDTRGYVPPLGLIDLPPNSSLGVQRCKLRMPQDYTGDWATALPGPGEIVNTHSYFMPAGSVMDWQWRSGGALEALLHADSHTATGPRKLWIFAPNTSHNRKLLHRFIFNVRPHEDSSRIIPELEGVTYLLVTGSSRDTAAFIPAGGFKCALTFELSGHVTFSVYDVEQLETTKSVIEWEITNLTNRTQDDAGRTAGKRLWDDLKNWLKLCPEEDQAFIRQKLERVRNYFYIFET</sequence>
<evidence type="ECO:0000313" key="3">
    <source>
        <dbReference type="Proteomes" id="UP000076738"/>
    </source>
</evidence>
<evidence type="ECO:0000256" key="1">
    <source>
        <dbReference type="SAM" id="MobiDB-lite"/>
    </source>
</evidence>
<dbReference type="EMBL" id="KV417431">
    <property type="protein sequence ID" value="KZO89419.1"/>
    <property type="molecule type" value="Genomic_DNA"/>
</dbReference>
<protein>
    <submittedName>
        <fullName evidence="2">Uncharacterized protein</fullName>
    </submittedName>
</protein>
<dbReference type="STRING" id="1330018.A0A167FEQ4"/>
<feature type="region of interest" description="Disordered" evidence="1">
    <location>
        <begin position="1"/>
        <end position="107"/>
    </location>
</feature>
<gene>
    <name evidence="2" type="ORF">CALVIDRAFT_532101</name>
</gene>
<dbReference type="AlphaFoldDB" id="A0A167FEQ4"/>
<dbReference type="OrthoDB" id="3419629at2759"/>
<evidence type="ECO:0000313" key="2">
    <source>
        <dbReference type="EMBL" id="KZO89419.1"/>
    </source>
</evidence>
<reference evidence="2 3" key="1">
    <citation type="journal article" date="2016" name="Mol. Biol. Evol.">
        <title>Comparative Genomics of Early-Diverging Mushroom-Forming Fungi Provides Insights into the Origins of Lignocellulose Decay Capabilities.</title>
        <authorList>
            <person name="Nagy L.G."/>
            <person name="Riley R."/>
            <person name="Tritt A."/>
            <person name="Adam C."/>
            <person name="Daum C."/>
            <person name="Floudas D."/>
            <person name="Sun H."/>
            <person name="Yadav J.S."/>
            <person name="Pangilinan J."/>
            <person name="Larsson K.H."/>
            <person name="Matsuura K."/>
            <person name="Barry K."/>
            <person name="Labutti K."/>
            <person name="Kuo R."/>
            <person name="Ohm R.A."/>
            <person name="Bhattacharya S.S."/>
            <person name="Shirouzu T."/>
            <person name="Yoshinaga Y."/>
            <person name="Martin F.M."/>
            <person name="Grigoriev I.V."/>
            <person name="Hibbett D.S."/>
        </authorList>
    </citation>
    <scope>NUCLEOTIDE SEQUENCE [LARGE SCALE GENOMIC DNA]</scope>
    <source>
        <strain evidence="2 3">TUFC12733</strain>
    </source>
</reference>
<keyword evidence="3" id="KW-1185">Reference proteome</keyword>
<accession>A0A167FEQ4</accession>